<gene>
    <name evidence="2" type="ORF">IAA08_06510</name>
</gene>
<proteinExistence type="predicted"/>
<evidence type="ECO:0000256" key="1">
    <source>
        <dbReference type="SAM" id="Phobius"/>
    </source>
</evidence>
<dbReference type="InterPro" id="IPR019074">
    <property type="entry name" value="YabQ"/>
</dbReference>
<reference evidence="2" key="2">
    <citation type="submission" date="2021-04" db="EMBL/GenBank/DDBJ databases">
        <authorList>
            <person name="Gilroy R."/>
        </authorList>
    </citation>
    <scope>NUCLEOTIDE SEQUENCE</scope>
    <source>
        <strain evidence="2">CHK192-9172</strain>
    </source>
</reference>
<reference evidence="2" key="1">
    <citation type="journal article" date="2021" name="PeerJ">
        <title>Extensive microbial diversity within the chicken gut microbiome revealed by metagenomics and culture.</title>
        <authorList>
            <person name="Gilroy R."/>
            <person name="Ravi A."/>
            <person name="Getino M."/>
            <person name="Pursley I."/>
            <person name="Horton D.L."/>
            <person name="Alikhan N.F."/>
            <person name="Baker D."/>
            <person name="Gharbi K."/>
            <person name="Hall N."/>
            <person name="Watson M."/>
            <person name="Adriaenssens E.M."/>
            <person name="Foster-Nyarko E."/>
            <person name="Jarju S."/>
            <person name="Secka A."/>
            <person name="Antonio M."/>
            <person name="Oren A."/>
            <person name="Chaudhuri R.R."/>
            <person name="La Ragione R."/>
            <person name="Hildebrand F."/>
            <person name="Pallen M.J."/>
        </authorList>
    </citation>
    <scope>NUCLEOTIDE SEQUENCE</scope>
    <source>
        <strain evidence="2">CHK192-9172</strain>
    </source>
</reference>
<dbReference type="AlphaFoldDB" id="A0A9D2IFX4"/>
<evidence type="ECO:0000313" key="3">
    <source>
        <dbReference type="Proteomes" id="UP000824024"/>
    </source>
</evidence>
<keyword evidence="1" id="KW-0472">Membrane</keyword>
<keyword evidence="1" id="KW-1133">Transmembrane helix</keyword>
<organism evidence="2 3">
    <name type="scientific">Candidatus Eubacterium avistercoris</name>
    <dbReference type="NCBI Taxonomy" id="2838567"/>
    <lineage>
        <taxon>Bacteria</taxon>
        <taxon>Bacillati</taxon>
        <taxon>Bacillota</taxon>
        <taxon>Clostridia</taxon>
        <taxon>Eubacteriales</taxon>
        <taxon>Eubacteriaceae</taxon>
        <taxon>Eubacterium</taxon>
    </lineage>
</organism>
<dbReference type="NCBIfam" id="TIGR02893">
    <property type="entry name" value="spore_yabQ"/>
    <property type="match status" value="1"/>
</dbReference>
<protein>
    <submittedName>
        <fullName evidence="2">Spore cortex biosynthesis protein YabQ</fullName>
    </submittedName>
</protein>
<sequence>MISAEITGQCQLFLSGVFLGMCMIFAYDLLRIWRRVIRHGTVWIGIEDMFFWCGCAVALFGMLYRQNDGLVRGFVIAAVVSGMLLYHFGVSRYVVSAGVKVLGAFVKGLSVIFKPLFGPLGNICKKNSQILKKRLKKLWKAIKIRLCKL</sequence>
<evidence type="ECO:0000313" key="2">
    <source>
        <dbReference type="EMBL" id="HIZ07570.1"/>
    </source>
</evidence>
<dbReference type="Pfam" id="PF09578">
    <property type="entry name" value="Spore_YabQ"/>
    <property type="match status" value="1"/>
</dbReference>
<comment type="caution">
    <text evidence="2">The sequence shown here is derived from an EMBL/GenBank/DDBJ whole genome shotgun (WGS) entry which is preliminary data.</text>
</comment>
<dbReference type="Proteomes" id="UP000824024">
    <property type="component" value="Unassembled WGS sequence"/>
</dbReference>
<name>A0A9D2IFX4_9FIRM</name>
<feature type="transmembrane region" description="Helical" evidence="1">
    <location>
        <begin position="42"/>
        <end position="64"/>
    </location>
</feature>
<feature type="transmembrane region" description="Helical" evidence="1">
    <location>
        <begin position="70"/>
        <end position="90"/>
    </location>
</feature>
<dbReference type="EMBL" id="DXCH01000182">
    <property type="protein sequence ID" value="HIZ07570.1"/>
    <property type="molecule type" value="Genomic_DNA"/>
</dbReference>
<feature type="transmembrane region" description="Helical" evidence="1">
    <location>
        <begin position="12"/>
        <end position="30"/>
    </location>
</feature>
<accession>A0A9D2IFX4</accession>
<keyword evidence="1" id="KW-0812">Transmembrane</keyword>